<reference evidence="16" key="1">
    <citation type="submission" date="2016-10" db="EMBL/GenBank/DDBJ databases">
        <authorList>
            <person name="Varghese N."/>
            <person name="Submissions S."/>
        </authorList>
    </citation>
    <scope>NUCLEOTIDE SEQUENCE [LARGE SCALE GENOMIC DNA]</scope>
    <source>
        <strain evidence="16">DSM 44544</strain>
    </source>
</reference>
<dbReference type="InterPro" id="IPR006176">
    <property type="entry name" value="3-OHacyl-CoA_DH_NAD-bd"/>
</dbReference>
<dbReference type="PANTHER" id="PTHR43612">
    <property type="entry name" value="TRIFUNCTIONAL ENZYME SUBUNIT ALPHA"/>
    <property type="match status" value="1"/>
</dbReference>
<dbReference type="OrthoDB" id="3229174at2"/>
<comment type="similarity">
    <text evidence="3">In the central section; belongs to the 3-hydroxyacyl-CoA dehydrogenase family.</text>
</comment>
<evidence type="ECO:0000256" key="12">
    <source>
        <dbReference type="ARBA" id="ARBA00049556"/>
    </source>
</evidence>
<evidence type="ECO:0000256" key="11">
    <source>
        <dbReference type="ARBA" id="ARBA00023268"/>
    </source>
</evidence>
<evidence type="ECO:0000256" key="7">
    <source>
        <dbReference type="ARBA" id="ARBA00023002"/>
    </source>
</evidence>
<evidence type="ECO:0000313" key="15">
    <source>
        <dbReference type="EMBL" id="SEC33381.1"/>
    </source>
</evidence>
<dbReference type="Gene3D" id="3.40.50.720">
    <property type="entry name" value="NAD(P)-binding Rossmann-like Domain"/>
    <property type="match status" value="1"/>
</dbReference>
<keyword evidence="9" id="KW-0443">Lipid metabolism</keyword>
<keyword evidence="16" id="KW-1185">Reference proteome</keyword>
<protein>
    <submittedName>
        <fullName evidence="15">3-hydroxyacyl-CoA dehydrogenase</fullName>
    </submittedName>
</protein>
<evidence type="ECO:0000256" key="5">
    <source>
        <dbReference type="ARBA" id="ARBA00022832"/>
    </source>
</evidence>
<dbReference type="GO" id="GO:0016509">
    <property type="term" value="F:long-chain (3S)-3-hydroxyacyl-CoA dehydrogenase (NAD+) activity"/>
    <property type="evidence" value="ECO:0007669"/>
    <property type="project" value="TreeGrafter"/>
</dbReference>
<dbReference type="CDD" id="cd06558">
    <property type="entry name" value="crotonase-like"/>
    <property type="match status" value="1"/>
</dbReference>
<evidence type="ECO:0000256" key="6">
    <source>
        <dbReference type="ARBA" id="ARBA00022963"/>
    </source>
</evidence>
<evidence type="ECO:0000256" key="4">
    <source>
        <dbReference type="ARBA" id="ARBA00009463"/>
    </source>
</evidence>
<keyword evidence="10" id="KW-0456">Lyase</keyword>
<evidence type="ECO:0000256" key="10">
    <source>
        <dbReference type="ARBA" id="ARBA00023239"/>
    </source>
</evidence>
<dbReference type="FunFam" id="3.40.50.720:FF:000009">
    <property type="entry name" value="Fatty oxidation complex, alpha subunit"/>
    <property type="match status" value="1"/>
</dbReference>
<comment type="similarity">
    <text evidence="4">Belongs to the 3-hydroxyacyl-CoA dehydrogenase family.</text>
</comment>
<evidence type="ECO:0000313" key="16">
    <source>
        <dbReference type="Proteomes" id="UP000199622"/>
    </source>
</evidence>
<dbReference type="SUPFAM" id="SSF52096">
    <property type="entry name" value="ClpP/crotonase"/>
    <property type="match status" value="1"/>
</dbReference>
<keyword evidence="11" id="KW-0511">Multifunctional enzyme</keyword>
<dbReference type="STRING" id="208445.SAMN04489727_3382"/>
<dbReference type="InterPro" id="IPR050136">
    <property type="entry name" value="FA_oxidation_alpha_subunit"/>
</dbReference>
<dbReference type="RefSeq" id="WP_091308177.1">
    <property type="nucleotide sequence ID" value="NZ_FNSO01000004.1"/>
</dbReference>
<evidence type="ECO:0000256" key="9">
    <source>
        <dbReference type="ARBA" id="ARBA00023098"/>
    </source>
</evidence>
<dbReference type="Gene3D" id="1.10.1040.50">
    <property type="match status" value="1"/>
</dbReference>
<gene>
    <name evidence="15" type="ORF">SAMN04489727_3382</name>
</gene>
<dbReference type="InterPro" id="IPR029045">
    <property type="entry name" value="ClpP/crotonase-like_dom_sf"/>
</dbReference>
<dbReference type="InterPro" id="IPR006108">
    <property type="entry name" value="3HC_DH_C"/>
</dbReference>
<dbReference type="Gene3D" id="3.90.226.10">
    <property type="entry name" value="2-enoyl-CoA Hydratase, Chain A, domain 1"/>
    <property type="match status" value="1"/>
</dbReference>
<keyword evidence="5" id="KW-0276">Fatty acid metabolism</keyword>
<feature type="domain" description="3-hydroxyacyl-CoA dehydrogenase C-terminal" evidence="13">
    <location>
        <begin position="516"/>
        <end position="598"/>
    </location>
</feature>
<evidence type="ECO:0000256" key="1">
    <source>
        <dbReference type="ARBA" id="ARBA00005005"/>
    </source>
</evidence>
<proteinExistence type="inferred from homology"/>
<dbReference type="Pfam" id="PF00378">
    <property type="entry name" value="ECH_1"/>
    <property type="match status" value="1"/>
</dbReference>
<comment type="pathway">
    <text evidence="2">Lipid metabolism; butanoate metabolism.</text>
</comment>
<dbReference type="Pfam" id="PF00725">
    <property type="entry name" value="3HCDH"/>
    <property type="match status" value="1"/>
</dbReference>
<dbReference type="GO" id="GO:0070403">
    <property type="term" value="F:NAD+ binding"/>
    <property type="evidence" value="ECO:0007669"/>
    <property type="project" value="InterPro"/>
</dbReference>
<dbReference type="SUPFAM" id="SSF48179">
    <property type="entry name" value="6-phosphogluconate dehydrogenase C-terminal domain-like"/>
    <property type="match status" value="2"/>
</dbReference>
<keyword evidence="8" id="KW-0520">NAD</keyword>
<evidence type="ECO:0000256" key="3">
    <source>
        <dbReference type="ARBA" id="ARBA00007005"/>
    </source>
</evidence>
<keyword evidence="7" id="KW-0560">Oxidoreductase</keyword>
<evidence type="ECO:0000256" key="8">
    <source>
        <dbReference type="ARBA" id="ARBA00023027"/>
    </source>
</evidence>
<dbReference type="Proteomes" id="UP000199622">
    <property type="component" value="Unassembled WGS sequence"/>
</dbReference>
<accession>A0A1H4RP24</accession>
<name>A0A1H4RP24_9PSEU</name>
<organism evidence="15 16">
    <name type="scientific">Amycolatopsis tolypomycina</name>
    <dbReference type="NCBI Taxonomy" id="208445"/>
    <lineage>
        <taxon>Bacteria</taxon>
        <taxon>Bacillati</taxon>
        <taxon>Actinomycetota</taxon>
        <taxon>Actinomycetes</taxon>
        <taxon>Pseudonocardiales</taxon>
        <taxon>Pseudonocardiaceae</taxon>
        <taxon>Amycolatopsis</taxon>
    </lineage>
</organism>
<comment type="pathway">
    <text evidence="1">Lipid metabolism; fatty acid beta-oxidation.</text>
</comment>
<dbReference type="GO" id="GO:0004300">
    <property type="term" value="F:enoyl-CoA hydratase activity"/>
    <property type="evidence" value="ECO:0007669"/>
    <property type="project" value="TreeGrafter"/>
</dbReference>
<comment type="catalytic activity">
    <reaction evidence="12">
        <text>a (3S)-3-hydroxyacyl-CoA + NAD(+) = a 3-oxoacyl-CoA + NADH + H(+)</text>
        <dbReference type="Rhea" id="RHEA:22432"/>
        <dbReference type="ChEBI" id="CHEBI:15378"/>
        <dbReference type="ChEBI" id="CHEBI:57318"/>
        <dbReference type="ChEBI" id="CHEBI:57540"/>
        <dbReference type="ChEBI" id="CHEBI:57945"/>
        <dbReference type="ChEBI" id="CHEBI:90726"/>
        <dbReference type="EC" id="1.1.1.35"/>
    </reaction>
</comment>
<evidence type="ECO:0000259" key="14">
    <source>
        <dbReference type="Pfam" id="PF02737"/>
    </source>
</evidence>
<dbReference type="InterPro" id="IPR036291">
    <property type="entry name" value="NAD(P)-bd_dom_sf"/>
</dbReference>
<sequence length="703" mass="74921">MTFTAEAAKAAFPDEVVTVAKTRLVKVPGLQKPVALITLDNGHDHTRPNTFGPQGLVSLNAALDEAFAAEPAAIAVTGKPFIFAVGADLSGVEAVSDPQLAREIAQTGHDVFRRLTESSIPTFGFVNGAVMGGGLELALSCHYRTLSENTAAIAFPEVFLGLFPGWGGTQLLPNLIGADAAVTVIIENALAQNKMLSVKQAAELGIVDQVFGSADYLEQSLLWLAKVVNGEITPARREIDRGSAWDAAIARAKSIVDGRTHGASPGATKAVELLELARENDLDRGYAAETDGLAELLMSDVLRAGLYSFNLVNKRAKRPAGAPDKSLARKVNKVGIVGAGLMASQLALLFVRRLKVPVVLTDVDQERVDKGVGYVHAEIDKLLGKKRLSPDAANRLKALVTGSLDKAAFSDADFVIEAVFEELGVKQQVFAELEQHVKPEAILATNTSSLSITAMASKLQHPERVVGFHFFNPVAVLPLLEIVRGEQTDDASLATAFSVGKQLKKSSVLVKDASAFVVNRLLLRFLGEVLVTVDEGTPFDVADKALEPLGLPMTPLTLMQLVGPAIALHVGETLHESFPDRFTVSENLAKFVKAGKKGVWIWDAQGNASADPEVVALWTQGDQPSTSEQVRERALAAIAEEIRIMLDEGVVAEAQDIDLCLILGAGWPFWNGGITPYLDRSGVSERVNGKPFLAPGVASVPAR</sequence>
<dbReference type="UniPathway" id="UPA00659"/>
<dbReference type="GO" id="GO:0006635">
    <property type="term" value="P:fatty acid beta-oxidation"/>
    <property type="evidence" value="ECO:0007669"/>
    <property type="project" value="UniProtKB-UniPathway"/>
</dbReference>
<dbReference type="InterPro" id="IPR008927">
    <property type="entry name" value="6-PGluconate_DH-like_C_sf"/>
</dbReference>
<dbReference type="InterPro" id="IPR001753">
    <property type="entry name" value="Enoyl-CoA_hydra/iso"/>
</dbReference>
<dbReference type="SUPFAM" id="SSF51735">
    <property type="entry name" value="NAD(P)-binding Rossmann-fold domains"/>
    <property type="match status" value="1"/>
</dbReference>
<dbReference type="PANTHER" id="PTHR43612:SF3">
    <property type="entry name" value="TRIFUNCTIONAL ENZYME SUBUNIT ALPHA, MITOCHONDRIAL"/>
    <property type="match status" value="1"/>
</dbReference>
<feature type="domain" description="3-hydroxyacyl-CoA dehydrogenase NAD binding" evidence="14">
    <location>
        <begin position="333"/>
        <end position="512"/>
    </location>
</feature>
<dbReference type="Pfam" id="PF02737">
    <property type="entry name" value="3HCDH_N"/>
    <property type="match status" value="1"/>
</dbReference>
<keyword evidence="6" id="KW-0442">Lipid degradation</keyword>
<evidence type="ECO:0000256" key="2">
    <source>
        <dbReference type="ARBA" id="ARBA00005086"/>
    </source>
</evidence>
<dbReference type="EMBL" id="FNSO01000004">
    <property type="protein sequence ID" value="SEC33381.1"/>
    <property type="molecule type" value="Genomic_DNA"/>
</dbReference>
<evidence type="ECO:0000259" key="13">
    <source>
        <dbReference type="Pfam" id="PF00725"/>
    </source>
</evidence>
<dbReference type="AlphaFoldDB" id="A0A1H4RP24"/>